<evidence type="ECO:0000313" key="5">
    <source>
        <dbReference type="Proteomes" id="UP000580250"/>
    </source>
</evidence>
<evidence type="ECO:0000313" key="4">
    <source>
        <dbReference type="EMBL" id="CAD2171838.1"/>
    </source>
</evidence>
<sequence length="178" mass="21038">MNNNSNLSLKCFPKFFTVLPLLLLLILLLGDDPISKQIGFAGKSVNALPPSEICDNCQKVIFYAFQHYRQSSTKRLLKHWIKHLCNRYFEYRRRCHSKLVHNFREIWSDMESILDTSQRQRLRHYNGVDTKFKPYKTCEKLKECGKEQSPIDWTKGKQISVENEPWTEITPKQNSDEV</sequence>
<dbReference type="Gene3D" id="1.10.225.10">
    <property type="entry name" value="Saposin-like"/>
    <property type="match status" value="1"/>
</dbReference>
<organism evidence="4 5">
    <name type="scientific">Meloidogyne enterolobii</name>
    <name type="common">Root-knot nematode worm</name>
    <name type="synonym">Meloidogyne mayaguensis</name>
    <dbReference type="NCBI Taxonomy" id="390850"/>
    <lineage>
        <taxon>Eukaryota</taxon>
        <taxon>Metazoa</taxon>
        <taxon>Ecdysozoa</taxon>
        <taxon>Nematoda</taxon>
        <taxon>Chromadorea</taxon>
        <taxon>Rhabditida</taxon>
        <taxon>Tylenchina</taxon>
        <taxon>Tylenchomorpha</taxon>
        <taxon>Tylenchoidea</taxon>
        <taxon>Meloidogynidae</taxon>
        <taxon>Meloidogyninae</taxon>
        <taxon>Meloidogyne</taxon>
    </lineage>
</organism>
<feature type="chain" id="PRO_5027872179" description="Saposin B-type domain-containing protein" evidence="2">
    <location>
        <begin position="31"/>
        <end position="178"/>
    </location>
</feature>
<evidence type="ECO:0000256" key="2">
    <source>
        <dbReference type="SAM" id="SignalP"/>
    </source>
</evidence>
<dbReference type="PROSITE" id="PS50015">
    <property type="entry name" value="SAP_B"/>
    <property type="match status" value="1"/>
</dbReference>
<dbReference type="SUPFAM" id="SSF47862">
    <property type="entry name" value="Saposin"/>
    <property type="match status" value="1"/>
</dbReference>
<proteinExistence type="predicted"/>
<keyword evidence="1" id="KW-1015">Disulfide bond</keyword>
<accession>A0A6V7VBP9</accession>
<dbReference type="InterPro" id="IPR011001">
    <property type="entry name" value="Saposin-like"/>
</dbReference>
<dbReference type="Proteomes" id="UP000580250">
    <property type="component" value="Unassembled WGS sequence"/>
</dbReference>
<keyword evidence="2" id="KW-0732">Signal</keyword>
<evidence type="ECO:0000256" key="1">
    <source>
        <dbReference type="ARBA" id="ARBA00023157"/>
    </source>
</evidence>
<evidence type="ECO:0000259" key="3">
    <source>
        <dbReference type="PROSITE" id="PS50015"/>
    </source>
</evidence>
<feature type="signal peptide" evidence="2">
    <location>
        <begin position="1"/>
        <end position="30"/>
    </location>
</feature>
<gene>
    <name evidence="4" type="ORF">MENT_LOCUS23350</name>
</gene>
<name>A0A6V7VBP9_MELEN</name>
<feature type="domain" description="Saposin B-type" evidence="3">
    <location>
        <begin position="50"/>
        <end position="148"/>
    </location>
</feature>
<dbReference type="OrthoDB" id="5856919at2759"/>
<reference evidence="4 5" key="1">
    <citation type="submission" date="2020-08" db="EMBL/GenBank/DDBJ databases">
        <authorList>
            <person name="Koutsovoulos G."/>
            <person name="Danchin GJ E."/>
        </authorList>
    </citation>
    <scope>NUCLEOTIDE SEQUENCE [LARGE SCALE GENOMIC DNA]</scope>
</reference>
<protein>
    <recommendedName>
        <fullName evidence="3">Saposin B-type domain-containing protein</fullName>
    </recommendedName>
</protein>
<dbReference type="EMBL" id="CAJEWN010000190">
    <property type="protein sequence ID" value="CAD2171838.1"/>
    <property type="molecule type" value="Genomic_DNA"/>
</dbReference>
<dbReference type="InterPro" id="IPR008139">
    <property type="entry name" value="SaposinB_dom"/>
</dbReference>
<comment type="caution">
    <text evidence="4">The sequence shown here is derived from an EMBL/GenBank/DDBJ whole genome shotgun (WGS) entry which is preliminary data.</text>
</comment>
<dbReference type="AlphaFoldDB" id="A0A6V7VBP9"/>